<feature type="domain" description="Oxidoreductase molybdopterin-binding" evidence="6">
    <location>
        <begin position="122"/>
        <end position="284"/>
    </location>
</feature>
<name>A0ABD5NHY2_9EURY</name>
<evidence type="ECO:0000259" key="6">
    <source>
        <dbReference type="Pfam" id="PF00174"/>
    </source>
</evidence>
<dbReference type="Pfam" id="PF00174">
    <property type="entry name" value="Oxidored_molyb"/>
    <property type="match status" value="1"/>
</dbReference>
<dbReference type="Gene3D" id="3.90.420.10">
    <property type="entry name" value="Oxidoreductase, molybdopterin-binding domain"/>
    <property type="match status" value="1"/>
</dbReference>
<comment type="cofactor">
    <cofactor evidence="1">
        <name>Mo-molybdopterin</name>
        <dbReference type="ChEBI" id="CHEBI:71302"/>
    </cofactor>
</comment>
<dbReference type="CDD" id="cd02110">
    <property type="entry name" value="SO_family_Moco_dimer"/>
    <property type="match status" value="1"/>
</dbReference>
<dbReference type="SUPFAM" id="SSF56524">
    <property type="entry name" value="Oxidoreductase molybdopterin-binding domain"/>
    <property type="match status" value="1"/>
</dbReference>
<evidence type="ECO:0000256" key="3">
    <source>
        <dbReference type="ARBA" id="ARBA00022723"/>
    </source>
</evidence>
<evidence type="ECO:0000259" key="7">
    <source>
        <dbReference type="Pfam" id="PF03404"/>
    </source>
</evidence>
<evidence type="ECO:0000313" key="9">
    <source>
        <dbReference type="Proteomes" id="UP001595660"/>
    </source>
</evidence>
<dbReference type="PRINTS" id="PR00407">
    <property type="entry name" value="EUMOPTERIN"/>
</dbReference>
<organism evidence="8 9">
    <name type="scientific">Halobacterium litoreum</name>
    <dbReference type="NCBI Taxonomy" id="2039234"/>
    <lineage>
        <taxon>Archaea</taxon>
        <taxon>Methanobacteriati</taxon>
        <taxon>Methanobacteriota</taxon>
        <taxon>Stenosarchaea group</taxon>
        <taxon>Halobacteria</taxon>
        <taxon>Halobacteriales</taxon>
        <taxon>Halobacteriaceae</taxon>
        <taxon>Halobacterium</taxon>
    </lineage>
</organism>
<dbReference type="Gene3D" id="2.60.40.650">
    <property type="match status" value="1"/>
</dbReference>
<gene>
    <name evidence="8" type="ORF">ACFOKC_12770</name>
</gene>
<evidence type="ECO:0000256" key="1">
    <source>
        <dbReference type="ARBA" id="ARBA00001924"/>
    </source>
</evidence>
<feature type="compositionally biased region" description="Low complexity" evidence="5">
    <location>
        <begin position="49"/>
        <end position="74"/>
    </location>
</feature>
<dbReference type="PANTHER" id="PTHR19372">
    <property type="entry name" value="SULFITE REDUCTASE"/>
    <property type="match status" value="1"/>
</dbReference>
<dbReference type="PANTHER" id="PTHR19372:SF7">
    <property type="entry name" value="SULFITE OXIDASE, MITOCHONDRIAL"/>
    <property type="match status" value="1"/>
</dbReference>
<evidence type="ECO:0000256" key="5">
    <source>
        <dbReference type="SAM" id="MobiDB-lite"/>
    </source>
</evidence>
<protein>
    <submittedName>
        <fullName evidence="8">Sulfite oxidase</fullName>
    </submittedName>
</protein>
<feature type="domain" description="Moybdenum cofactor oxidoreductase dimerisation" evidence="7">
    <location>
        <begin position="344"/>
        <end position="441"/>
    </location>
</feature>
<dbReference type="InterPro" id="IPR005066">
    <property type="entry name" value="MoCF_OxRdtse_dimer"/>
</dbReference>
<sequence length="479" mass="53737">MTERDASDRPTGDRARDRYLKRRRFLAATGATGVALLAGCQGGDGGQDTTTTETTGTTEATTTETTETTETTTEPEGPSLAEKYPGLRILSPEPENAEAAARETYTDFVTPVEEFYIRNHYVSPEIEESEWSISLTGMVDEEVDVSMQELKEEFPTETVFHTMQCSGNGRSYFEPQVGGNQWTFGAVGNAEWTGTPLSAVLEAYGADTADDMWVSVMGGDAPDGEDIFTRSIPMSKVMDDCMLAYEMNGRPLPKEHGFPVRILVPGWFGNNNVKWVNRLHVMDMMVYGDEWETDEQRLYTHWQQYSYRIIPEEDDEAEQYQSIDIYDTYDQMQATDQIRNAYLYDQLVKSLIGFPGEDSTVSPRRDGTIEVVGAAWAGDETVETVEVSADGGETWNEAEFLQPALGEYTWRLFRYVWEPEPGDYTLVSRATDARGRSQPATVSAPEDQLRGIQNDQFPWNQDGYANNAYMPHAVNVTVE</sequence>
<dbReference type="InterPro" id="IPR014756">
    <property type="entry name" value="Ig_E-set"/>
</dbReference>
<keyword evidence="2" id="KW-0500">Molybdenum</keyword>
<dbReference type="InterPro" id="IPR008335">
    <property type="entry name" value="Mopterin_OxRdtase_euk"/>
</dbReference>
<dbReference type="InterPro" id="IPR036374">
    <property type="entry name" value="OxRdtase_Mopterin-bd_sf"/>
</dbReference>
<evidence type="ECO:0000313" key="8">
    <source>
        <dbReference type="EMBL" id="MFC3478597.1"/>
    </source>
</evidence>
<dbReference type="InterPro" id="IPR000572">
    <property type="entry name" value="OxRdtase_Mopterin-bd_dom"/>
</dbReference>
<feature type="region of interest" description="Disordered" evidence="5">
    <location>
        <begin position="38"/>
        <end position="82"/>
    </location>
</feature>
<proteinExistence type="predicted"/>
<dbReference type="Proteomes" id="UP001595660">
    <property type="component" value="Unassembled WGS sequence"/>
</dbReference>
<keyword evidence="3" id="KW-0479">Metal-binding</keyword>
<evidence type="ECO:0000256" key="4">
    <source>
        <dbReference type="ARBA" id="ARBA00023002"/>
    </source>
</evidence>
<dbReference type="AlphaFoldDB" id="A0ABD5NHY2"/>
<dbReference type="GeneID" id="69118393"/>
<dbReference type="SUPFAM" id="SSF81296">
    <property type="entry name" value="E set domains"/>
    <property type="match status" value="1"/>
</dbReference>
<evidence type="ECO:0000256" key="2">
    <source>
        <dbReference type="ARBA" id="ARBA00022505"/>
    </source>
</evidence>
<dbReference type="Pfam" id="PF03404">
    <property type="entry name" value="Mo-co_dimer"/>
    <property type="match status" value="1"/>
</dbReference>
<dbReference type="GO" id="GO:0046872">
    <property type="term" value="F:metal ion binding"/>
    <property type="evidence" value="ECO:0007669"/>
    <property type="project" value="UniProtKB-KW"/>
</dbReference>
<comment type="caution">
    <text evidence="8">The sequence shown here is derived from an EMBL/GenBank/DDBJ whole genome shotgun (WGS) entry which is preliminary data.</text>
</comment>
<reference evidence="8 9" key="1">
    <citation type="journal article" date="2019" name="Int. J. Syst. Evol. Microbiol.">
        <title>The Global Catalogue of Microorganisms (GCM) 10K type strain sequencing project: providing services to taxonomists for standard genome sequencing and annotation.</title>
        <authorList>
            <consortium name="The Broad Institute Genomics Platform"/>
            <consortium name="The Broad Institute Genome Sequencing Center for Infectious Disease"/>
            <person name="Wu L."/>
            <person name="Ma J."/>
        </authorList>
    </citation>
    <scope>NUCLEOTIDE SEQUENCE [LARGE SCALE GENOMIC DNA]</scope>
    <source>
        <strain evidence="8 9">CGMCC 1.12562</strain>
    </source>
</reference>
<keyword evidence="9" id="KW-1185">Reference proteome</keyword>
<accession>A0ABD5NHY2</accession>
<keyword evidence="4" id="KW-0560">Oxidoreductase</keyword>
<dbReference type="EMBL" id="JBHRWN010000002">
    <property type="protein sequence ID" value="MFC3478597.1"/>
    <property type="molecule type" value="Genomic_DNA"/>
</dbReference>
<dbReference type="GO" id="GO:0016491">
    <property type="term" value="F:oxidoreductase activity"/>
    <property type="evidence" value="ECO:0007669"/>
    <property type="project" value="UniProtKB-KW"/>
</dbReference>
<dbReference type="RefSeq" id="WP_232570112.1">
    <property type="nucleotide sequence ID" value="NZ_CP089466.1"/>
</dbReference>